<evidence type="ECO:0000259" key="2">
    <source>
        <dbReference type="PROSITE" id="PS51832"/>
    </source>
</evidence>
<dbReference type="GO" id="GO:0071111">
    <property type="term" value="F:cyclic-guanylate-specific phosphodiesterase activity"/>
    <property type="evidence" value="ECO:0007669"/>
    <property type="project" value="UniProtKB-EC"/>
</dbReference>
<gene>
    <name evidence="3" type="primary">rpfG_10</name>
    <name evidence="3" type="ORF">ACWI_19830</name>
</gene>
<proteinExistence type="predicted"/>
<dbReference type="InterPro" id="IPR037522">
    <property type="entry name" value="HD_GYP_dom"/>
</dbReference>
<keyword evidence="3" id="KW-0378">Hydrolase</keyword>
<reference evidence="3 4" key="1">
    <citation type="submission" date="2015-09" db="EMBL/GenBank/DDBJ databases">
        <title>Genome sequence of Acetobacterium wieringae DSM 1911.</title>
        <authorList>
            <person name="Poehlein A."/>
            <person name="Bengelsdorf F.R."/>
            <person name="Schiel-Bengelsdorf B."/>
            <person name="Duerre P."/>
            <person name="Daniel R."/>
        </authorList>
    </citation>
    <scope>NUCLEOTIDE SEQUENCE [LARGE SCALE GENOMIC DNA]</scope>
    <source>
        <strain evidence="3 4">DSM 1911</strain>
    </source>
</reference>
<dbReference type="AlphaFoldDB" id="A0A1F2PHT7"/>
<dbReference type="PROSITE" id="PS51832">
    <property type="entry name" value="HD_GYP"/>
    <property type="match status" value="1"/>
</dbReference>
<evidence type="ECO:0000256" key="1">
    <source>
        <dbReference type="SAM" id="Phobius"/>
    </source>
</evidence>
<dbReference type="PANTHER" id="PTHR45228:SF9">
    <property type="entry name" value="3'3'-CGAMP-SPECIFIC PHOSPHODIESTERASE 2"/>
    <property type="match status" value="1"/>
</dbReference>
<dbReference type="CDD" id="cd00077">
    <property type="entry name" value="HDc"/>
    <property type="match status" value="1"/>
</dbReference>
<dbReference type="PANTHER" id="PTHR45228">
    <property type="entry name" value="CYCLIC DI-GMP PHOSPHODIESTERASE TM_0186-RELATED"/>
    <property type="match status" value="1"/>
</dbReference>
<organism evidence="3 4">
    <name type="scientific">Acetobacterium wieringae</name>
    <dbReference type="NCBI Taxonomy" id="52694"/>
    <lineage>
        <taxon>Bacteria</taxon>
        <taxon>Bacillati</taxon>
        <taxon>Bacillota</taxon>
        <taxon>Clostridia</taxon>
        <taxon>Eubacteriales</taxon>
        <taxon>Eubacteriaceae</taxon>
        <taxon>Acetobacterium</taxon>
    </lineage>
</organism>
<evidence type="ECO:0000313" key="4">
    <source>
        <dbReference type="Proteomes" id="UP000176244"/>
    </source>
</evidence>
<accession>A0A1F2PHT7</accession>
<dbReference type="InterPro" id="IPR052020">
    <property type="entry name" value="Cyclic_di-GMP/3'3'-cGAMP_PDE"/>
</dbReference>
<protein>
    <submittedName>
        <fullName evidence="3">Cyclic di-GMP phosphodiesterase response regulator RpfG</fullName>
        <ecNumber evidence="3">3.1.4.52</ecNumber>
    </submittedName>
</protein>
<dbReference type="Gene3D" id="1.10.3210.10">
    <property type="entry name" value="Hypothetical protein af1432"/>
    <property type="match status" value="1"/>
</dbReference>
<dbReference type="SUPFAM" id="SSF109604">
    <property type="entry name" value="HD-domain/PDEase-like"/>
    <property type="match status" value="1"/>
</dbReference>
<dbReference type="InterPro" id="IPR003607">
    <property type="entry name" value="HD/PDEase_dom"/>
</dbReference>
<dbReference type="STRING" id="52694.ACWI_19830"/>
<dbReference type="RefSeq" id="WP_070371287.1">
    <property type="nucleotide sequence ID" value="NZ_LKEU01000030.1"/>
</dbReference>
<keyword evidence="1" id="KW-0812">Transmembrane</keyword>
<dbReference type="EC" id="3.1.4.52" evidence="3"/>
<dbReference type="Pfam" id="PF13487">
    <property type="entry name" value="HD_5"/>
    <property type="match status" value="1"/>
</dbReference>
<feature type="domain" description="HD-GYP" evidence="2">
    <location>
        <begin position="392"/>
        <end position="589"/>
    </location>
</feature>
<comment type="caution">
    <text evidence="3">The sequence shown here is derived from an EMBL/GenBank/DDBJ whole genome shotgun (WGS) entry which is preliminary data.</text>
</comment>
<feature type="transmembrane region" description="Helical" evidence="1">
    <location>
        <begin position="350"/>
        <end position="372"/>
    </location>
</feature>
<dbReference type="SMART" id="SM00471">
    <property type="entry name" value="HDc"/>
    <property type="match status" value="1"/>
</dbReference>
<keyword evidence="1" id="KW-1133">Transmembrane helix</keyword>
<keyword evidence="1" id="KW-0472">Membrane</keyword>
<name>A0A1F2PHT7_9FIRM</name>
<dbReference type="Proteomes" id="UP000176244">
    <property type="component" value="Unassembled WGS sequence"/>
</dbReference>
<dbReference type="EMBL" id="LKEU01000030">
    <property type="protein sequence ID" value="OFV70504.1"/>
    <property type="molecule type" value="Genomic_DNA"/>
</dbReference>
<dbReference type="OrthoDB" id="9804747at2"/>
<sequence length="609" mass="69555">MKKLRIILFIFFTGLFCYLLSPAVFATTNDLGIYTKEILIVQSYQRDYYHTRVLEEGIEAVLFDSGEKVRIRYEFLDTKSSLDADNFKALAELMTQKYQQVSLDGIILCDDDALLFYNQYGKTIWPNTTYVVSTGINSLRPYSQGIPGMVIIEERPDVSKNVALALEQNQAKAIKTLHFIYDETTTSNEMRSDIVSMLAEKYPEYESQHYFDKTPEELKTIVDNSGDTDLFFYVLYSRDKNGITYHYDEVPRYILKNAKNPVYALWDFYLGTGVVGGYVASSYKYGESAANTLLDLWAGQSVSPLVYEDGSHYQYMFDYNVLKTYQLSYVPEGATVINKPVSYFEKNKNLIILFSVITGVLITIIGLLLYAIREKNILNQKTVEIADLNQEIVDTQKVLISKLGAVIETRSFETANHVKRVARVSAYLAREYGLSERDVTILSAVSPMHDVGKIGIGENILHKPGRLSEQEFEIMKYHTNIGYEILKSSEREMLRYASLVALEHHEKWGGGGYPSGKSGLDIHIFARITAIADVYDALSSIRSYKEAWFQESAVAYLLEEKGKFFEPKLVDIFVTNIVEIEALRSATSEDELNDFSQMYKYLKEQMMDE</sequence>
<evidence type="ECO:0000313" key="3">
    <source>
        <dbReference type="EMBL" id="OFV70504.1"/>
    </source>
</evidence>